<dbReference type="OrthoDB" id="9768243at2"/>
<dbReference type="EMBL" id="CP002160">
    <property type="protein sequence ID" value="ADL51667.1"/>
    <property type="molecule type" value="Genomic_DNA"/>
</dbReference>
<dbReference type="Gene3D" id="3.40.50.300">
    <property type="entry name" value="P-loop containing nucleotide triphosphate hydrolases"/>
    <property type="match status" value="1"/>
</dbReference>
<evidence type="ECO:0000256" key="1">
    <source>
        <dbReference type="ARBA" id="ARBA00022741"/>
    </source>
</evidence>
<organism evidence="4 5">
    <name type="scientific">Clostridium cellulovorans (strain ATCC 35296 / DSM 3052 / OCM 3 / 743B)</name>
    <dbReference type="NCBI Taxonomy" id="573061"/>
    <lineage>
        <taxon>Bacteria</taxon>
        <taxon>Bacillati</taxon>
        <taxon>Bacillota</taxon>
        <taxon>Clostridia</taxon>
        <taxon>Eubacteriales</taxon>
        <taxon>Clostridiaceae</taxon>
        <taxon>Clostridium</taxon>
    </lineage>
</organism>
<keyword evidence="2" id="KW-0067">ATP-binding</keyword>
<protein>
    <submittedName>
        <fullName evidence="4">Stage III sporulation protein AA</fullName>
    </submittedName>
</protein>
<dbReference type="SUPFAM" id="SSF52540">
    <property type="entry name" value="P-loop containing nucleoside triphosphate hydrolases"/>
    <property type="match status" value="1"/>
</dbReference>
<dbReference type="InterPro" id="IPR014217">
    <property type="entry name" value="Spore_III_AA"/>
</dbReference>
<dbReference type="AlphaFoldDB" id="D9SLF1"/>
<evidence type="ECO:0000259" key="3">
    <source>
        <dbReference type="Pfam" id="PF19568"/>
    </source>
</evidence>
<dbReference type="RefSeq" id="WP_010077115.1">
    <property type="nucleotide sequence ID" value="NC_014393.1"/>
</dbReference>
<evidence type="ECO:0000313" key="4">
    <source>
        <dbReference type="EMBL" id="ADL51667.1"/>
    </source>
</evidence>
<sequence>MDYKEIDKVLHDHIKVFIEKHKKDIIHEIRIAVNKPVIAYTTTGEKIGKEIVTKDELEIIVRKISKFSIYAFEDEIRQGFLTLKEGHRVGICGECVIENGEIKIIKNIASLNIRMAREIYGCSNSVIEYILRDQGIYNTIIISPPKCGKTTMLRDITRQLSDGIADNNVSGRRVCVIDERSEIAACKLGVPEMDVGLRTDVLDGCPKAIGIMMAIRTLAPDIIVCDEIGTEKDLNSIISACTCGVNIISTIHGQSIEDLYSKGISRDIERNKVFQRAIILSNDKGPGHIKAIYDLNDNVNLWGAYDD</sequence>
<dbReference type="eggNOG" id="COG3854">
    <property type="taxonomic scope" value="Bacteria"/>
</dbReference>
<name>D9SLF1_CLOC7</name>
<dbReference type="InterPro" id="IPR045735">
    <property type="entry name" value="Spore_III_AA_AAA+_ATPase"/>
</dbReference>
<dbReference type="NCBIfam" id="TIGR02858">
    <property type="entry name" value="spore_III_AA"/>
    <property type="match status" value="1"/>
</dbReference>
<dbReference type="PANTHER" id="PTHR20953">
    <property type="entry name" value="KINASE-RELATED"/>
    <property type="match status" value="1"/>
</dbReference>
<dbReference type="GO" id="GO:0005524">
    <property type="term" value="F:ATP binding"/>
    <property type="evidence" value="ECO:0007669"/>
    <property type="project" value="UniProtKB-KW"/>
</dbReference>
<keyword evidence="1" id="KW-0547">Nucleotide-binding</keyword>
<accession>D9SLF1</accession>
<reference evidence="4 5" key="1">
    <citation type="submission" date="2010-08" db="EMBL/GenBank/DDBJ databases">
        <title>Complete sequence of Clostridium cellulovorans 743B.</title>
        <authorList>
            <consortium name="US DOE Joint Genome Institute"/>
            <person name="Lucas S."/>
            <person name="Copeland A."/>
            <person name="Lapidus A."/>
            <person name="Cheng J.-F."/>
            <person name="Bruce D."/>
            <person name="Goodwin L."/>
            <person name="Pitluck S."/>
            <person name="Chertkov O."/>
            <person name="Detter J.C."/>
            <person name="Han C."/>
            <person name="Tapia R."/>
            <person name="Land M."/>
            <person name="Hauser L."/>
            <person name="Chang Y.-J."/>
            <person name="Jeffries C."/>
            <person name="Kyrpides N."/>
            <person name="Ivanova N."/>
            <person name="Mikhailova N."/>
            <person name="Hemme C.L."/>
            <person name="Woyke T."/>
        </authorList>
    </citation>
    <scope>NUCLEOTIDE SEQUENCE [LARGE SCALE GENOMIC DNA]</scope>
    <source>
        <strain evidence="5">ATCC 35296 / DSM 3052 / OCM 3 / 743B</strain>
    </source>
</reference>
<dbReference type="Proteomes" id="UP000002730">
    <property type="component" value="Chromosome"/>
</dbReference>
<dbReference type="Pfam" id="PF19568">
    <property type="entry name" value="Spore_III_AA"/>
    <property type="match status" value="1"/>
</dbReference>
<gene>
    <name evidence="4" type="ordered locus">Clocel_1923</name>
</gene>
<keyword evidence="5" id="KW-1185">Reference proteome</keyword>
<evidence type="ECO:0000256" key="2">
    <source>
        <dbReference type="ARBA" id="ARBA00022840"/>
    </source>
</evidence>
<dbReference type="STRING" id="573061.Clocel_1923"/>
<proteinExistence type="predicted"/>
<dbReference type="PANTHER" id="PTHR20953:SF3">
    <property type="entry name" value="P-LOOP CONTAINING NUCLEOSIDE TRIPHOSPHATE HYDROLASES SUPERFAMILY PROTEIN"/>
    <property type="match status" value="1"/>
</dbReference>
<evidence type="ECO:0000313" key="5">
    <source>
        <dbReference type="Proteomes" id="UP000002730"/>
    </source>
</evidence>
<dbReference type="KEGG" id="ccb:Clocel_1923"/>
<feature type="domain" description="Stage III sporulation protein AA AAA+ ATPase" evidence="3">
    <location>
        <begin position="4"/>
        <end position="295"/>
    </location>
</feature>
<dbReference type="InterPro" id="IPR027417">
    <property type="entry name" value="P-loop_NTPase"/>
</dbReference>
<dbReference type="HOGENOM" id="CLU_052793_0_0_9"/>